<protein>
    <submittedName>
        <fullName evidence="1">Uncharacterized protein</fullName>
    </submittedName>
</protein>
<reference evidence="1 2" key="1">
    <citation type="submission" date="2021-02" db="EMBL/GenBank/DDBJ databases">
        <title>De Novo genome assembly of isolated myxobacteria.</title>
        <authorList>
            <person name="Stevens D.C."/>
        </authorList>
    </citation>
    <scope>NUCLEOTIDE SEQUENCE [LARGE SCALE GENOMIC DNA]</scope>
    <source>
        <strain evidence="1 2">ATCC 29039</strain>
    </source>
</reference>
<evidence type="ECO:0000313" key="1">
    <source>
        <dbReference type="EMBL" id="MBN8226849.1"/>
    </source>
</evidence>
<evidence type="ECO:0000313" key="2">
    <source>
        <dbReference type="Proteomes" id="UP000664052"/>
    </source>
</evidence>
<dbReference type="PROSITE" id="PS51257">
    <property type="entry name" value="PROKAR_LIPOPROTEIN"/>
    <property type="match status" value="1"/>
</dbReference>
<dbReference type="Proteomes" id="UP000664052">
    <property type="component" value="Unassembled WGS sequence"/>
</dbReference>
<name>A0ABS3D5A2_9BACT</name>
<comment type="caution">
    <text evidence="1">The sequence shown here is derived from an EMBL/GenBank/DDBJ whole genome shotgun (WGS) entry which is preliminary data.</text>
</comment>
<dbReference type="RefSeq" id="WP_207048721.1">
    <property type="nucleotide sequence ID" value="NZ_JAFIMU010000003.1"/>
</dbReference>
<accession>A0ABS3D5A2</accession>
<dbReference type="EMBL" id="JAFIMU010000003">
    <property type="protein sequence ID" value="MBN8226849.1"/>
    <property type="molecule type" value="Genomic_DNA"/>
</dbReference>
<proteinExistence type="predicted"/>
<dbReference type="SUPFAM" id="SSF63825">
    <property type="entry name" value="YWTD domain"/>
    <property type="match status" value="1"/>
</dbReference>
<sequence>MFKHWSRALLAAGALLGTGCQPPGTVDAESTPSAPFSERGGIGITSQARELTALASQTVDGRKSVAVTEASILAHFALSNVLQQLVTQNGGTGLNATQLFRQLWDTQNPSPGQPDLQPGAHCNDNGGSLNGFPYGCRPQEGAQAAANSPTTLNSYSAIGLFNRFDLAPVSGAHCGEYRVVFGKTSGGAGRAFLILEASLPNPRPDLGLDGCRPVQTFWRDLSAKNVTDRGIALRDFYFTGLPGFSPVFHINNYGLNPDGTGQVRFNVFIEPLWVLKEFKLQRQCPGGVCTLKFAPVTVKTNPFGELFNPASTHPLAASFRAHFLTQVPALATNNLNTFNYAVPDQFNAAQGDSSTFNAVDEYSLRFGTGPSGFRNDIQSRLDMIGSDLTPTQIVARAQALSCSGCHQRSDSADVGTLPDGSTLRFPSAAGFIHNLEFQEPGPDGNRFFLSSALTQTFIPFRKQVMEDFLNAEHPLTPPSRFNLSGTASDGRFAYWVERRAGGVVMRASLDGGGEQLMAFNRNEPMAIATDGTHLYWTEAAGSILKLPVATPLAAPTVLASGITGLGGIATDGTTLFWTEGGALRKMSTQGGTRSDVITQRTNVTGRITVDGGSVYWQEGDAIRKMPKGGGTVSTLLTRASITGLASDGTQVWLAEDAVPGRILRVPVGGGTAVQAFTPTFNLTSVAVGGDHVVWTENRGPGTVMAKTK</sequence>
<organism evidence="1 2">
    <name type="scientific">Corallococcus macrosporus</name>
    <dbReference type="NCBI Taxonomy" id="35"/>
    <lineage>
        <taxon>Bacteria</taxon>
        <taxon>Pseudomonadati</taxon>
        <taxon>Myxococcota</taxon>
        <taxon>Myxococcia</taxon>
        <taxon>Myxococcales</taxon>
        <taxon>Cystobacterineae</taxon>
        <taxon>Myxococcaceae</taxon>
        <taxon>Corallococcus</taxon>
    </lineage>
</organism>
<keyword evidence="2" id="KW-1185">Reference proteome</keyword>
<gene>
    <name evidence="1" type="ORF">JYK02_04920</name>
</gene>